<dbReference type="EMBL" id="JAUFPT010000054">
    <property type="protein sequence ID" value="MDN3572009.1"/>
    <property type="molecule type" value="Genomic_DNA"/>
</dbReference>
<name>A0ABT8ARP1_9HYPH</name>
<dbReference type="RefSeq" id="WP_238286997.1">
    <property type="nucleotide sequence ID" value="NZ_BPQS01000008.1"/>
</dbReference>
<accession>A0ABT8ARP1</accession>
<dbReference type="Proteomes" id="UP001244297">
    <property type="component" value="Unassembled WGS sequence"/>
</dbReference>
<organism evidence="1 2">
    <name type="scientific">Methylobacterium longum</name>
    <dbReference type="NCBI Taxonomy" id="767694"/>
    <lineage>
        <taxon>Bacteria</taxon>
        <taxon>Pseudomonadati</taxon>
        <taxon>Pseudomonadota</taxon>
        <taxon>Alphaproteobacteria</taxon>
        <taxon>Hyphomicrobiales</taxon>
        <taxon>Methylobacteriaceae</taxon>
        <taxon>Methylobacterium</taxon>
    </lineage>
</organism>
<comment type="caution">
    <text evidence="1">The sequence shown here is derived from an EMBL/GenBank/DDBJ whole genome shotgun (WGS) entry which is preliminary data.</text>
</comment>
<reference evidence="2" key="1">
    <citation type="journal article" date="2019" name="Int. J. Syst. Evol. Microbiol.">
        <title>The Global Catalogue of Microorganisms (GCM) 10K type strain sequencing project: providing services to taxonomists for standard genome sequencing and annotation.</title>
        <authorList>
            <consortium name="The Broad Institute Genomics Platform"/>
            <consortium name="The Broad Institute Genome Sequencing Center for Infectious Disease"/>
            <person name="Wu L."/>
            <person name="Ma J."/>
        </authorList>
    </citation>
    <scope>NUCLEOTIDE SEQUENCE [LARGE SCALE GENOMIC DNA]</scope>
    <source>
        <strain evidence="2">CECT 7806</strain>
    </source>
</reference>
<keyword evidence="2" id="KW-1185">Reference proteome</keyword>
<gene>
    <name evidence="1" type="ORF">QWZ18_15400</name>
</gene>
<evidence type="ECO:0000313" key="1">
    <source>
        <dbReference type="EMBL" id="MDN3572009.1"/>
    </source>
</evidence>
<proteinExistence type="predicted"/>
<protein>
    <submittedName>
        <fullName evidence="1">Uncharacterized protein</fullName>
    </submittedName>
</protein>
<evidence type="ECO:0000313" key="2">
    <source>
        <dbReference type="Proteomes" id="UP001244297"/>
    </source>
</evidence>
<sequence>MSQIARIGAALVRPSRRRTSVRMLPDRPWRTMSPATKLCSTPCRPNPGEIQRAQAGRQRRVDLNSVEEPLSRLGALDDFLQDIEDLISLGINPRIARLVLSRDDERSASARPSAVTVSRLILTKPRFDLEKTQGDECETESKPRDAAIQHSITFVTLHDRASPVFMFYPMNIFLSSRRSEV</sequence>